<reference evidence="7" key="1">
    <citation type="journal article" date="2020" name="bioRxiv">
        <title>Comparative genomics of Chlamydomonas.</title>
        <authorList>
            <person name="Craig R.J."/>
            <person name="Hasan A.R."/>
            <person name="Ness R.W."/>
            <person name="Keightley P.D."/>
        </authorList>
    </citation>
    <scope>NUCLEOTIDE SEQUENCE</scope>
    <source>
        <strain evidence="7">CCAP 11/173</strain>
    </source>
</reference>
<dbReference type="SUPFAM" id="SSF144232">
    <property type="entry name" value="HIT/MYND zinc finger-like"/>
    <property type="match status" value="1"/>
</dbReference>
<dbReference type="Proteomes" id="UP000613740">
    <property type="component" value="Unassembled WGS sequence"/>
</dbReference>
<evidence type="ECO:0000256" key="2">
    <source>
        <dbReference type="ARBA" id="ARBA00022771"/>
    </source>
</evidence>
<organism evidence="7 8">
    <name type="scientific">Chlamydomonas schloesseri</name>
    <dbReference type="NCBI Taxonomy" id="2026947"/>
    <lineage>
        <taxon>Eukaryota</taxon>
        <taxon>Viridiplantae</taxon>
        <taxon>Chlorophyta</taxon>
        <taxon>core chlorophytes</taxon>
        <taxon>Chlorophyceae</taxon>
        <taxon>CS clade</taxon>
        <taxon>Chlamydomonadales</taxon>
        <taxon>Chlamydomonadaceae</taxon>
        <taxon>Chlamydomonas</taxon>
    </lineage>
</organism>
<feature type="compositionally biased region" description="Gly residues" evidence="5">
    <location>
        <begin position="189"/>
        <end position="203"/>
    </location>
</feature>
<keyword evidence="2 4" id="KW-0863">Zinc-finger</keyword>
<dbReference type="PANTHER" id="PTHR13526">
    <property type="entry name" value="TRANSCRIPTION FACTOR SPT20 HOMOLOG"/>
    <property type="match status" value="1"/>
</dbReference>
<feature type="region of interest" description="Disordered" evidence="5">
    <location>
        <begin position="189"/>
        <end position="209"/>
    </location>
</feature>
<dbReference type="InterPro" id="IPR021950">
    <property type="entry name" value="Spt20"/>
</dbReference>
<evidence type="ECO:0000256" key="5">
    <source>
        <dbReference type="SAM" id="MobiDB-lite"/>
    </source>
</evidence>
<sequence length="1249" mass="126287">MEALSNGRQQDPGTARVASTAAGGAGSGGAGQEGFILTCGKSGRDVRSCTCQHHCPDRLLDACLAAVQALQQACKVCSLRAQDLDFDVLPAAARSILSFRPAENTAAASTAAAAAGTGSQQQLQQAALPLDSDVDRTATLLHAAGLILKDLSSACTPHPSLHAALASREVRRLQALLIERLVLHGGSGGGAAGGGGGARGGGSSNSSSNSQQQWWLLRYEAESGTVVNAAYDADVGVASGPAAWADPRRQQALESTHLSWLNASLCCWVHMTPGSGCPPPPLALVLRLAARAAEALARLSSGASSGGDPGSVTTTCGDGGGGAAAGVGGPGGPGLGLGGATYGPAPRFLAAYSEGVFQAFCFSEQRRALLKSPDSSSITSFGSSSDGSPTTQQQEQQQQQRQQQQRAQQVEALLPDALEAGAWCLALQAAALQRLLPAGLAALSAELAAAESGAEGGAVTVTQPPAAVGAGCVGEVLESLCKAASTALSSSYSAWCWVPEGEQPAAAAGSLPQPPRTHPAQPQIPGRPVSGLQSRSLEVGPDCRAAAAAMARQTGLLRSLDSLLRSAAAAELALLRAFPGLGAAGVQPDSSISDSEKRARSVVSSLQSIIRLSHRSALLVQLVLRAAGAQRSGIDGNRASVAVPAPGGGPPSPAAAGGVMSAVCHVAAAAPGSASCLQTGSSPSAAIGWAAGGEEWGWVLSGTKWAGAMRRRVQGMAAAILRPAAHGDPHAPPQQAAAVAAAAAEGKDGPGSNSLGRRRSDPRALQMRDAVSTVQGFWTSRDLHRGQPQDVGSAAPYSRTALAAAEAHAYALRAGCDWGALAPWLSDVDFTSGCYSALRIEMYTQMAVTAAEWWAAAAAGRRFGPWTGAAAPPLPAAQLLACQPHRLLAAACGMLRRLKRDPLPVMKDEVSDVPDMRFKLGRALVRALAAAGSHPQLAPHLLSWLAPPLPAARQQADSGATQPAASPAAPDPQLRGCLRAPLKSALPALVVEEAGTRPGQSAANRAHAAAAAALQELAACWGGAAGGASGPGGGGGGGGGTSAQWGAMALPAVARRTPASEWACQFCTFACELTRVEALDQRQGSSFRDEEGVPVAAVAAALSAMRLPISGATVASVLSAYVGAAGDAAGAKKAAVAEKVRQRRAQQQSQKLQDQQATAAVPADAEVELPPPLPVDPLATAFWRLRVCGNPGCEELGGASEAELDLRLCGRCRSVRYCCAGCQAAHWAAGHREACGRVARACAASAGGH</sequence>
<dbReference type="AlphaFoldDB" id="A0A836BA94"/>
<dbReference type="GO" id="GO:0006357">
    <property type="term" value="P:regulation of transcription by RNA polymerase II"/>
    <property type="evidence" value="ECO:0007669"/>
    <property type="project" value="TreeGrafter"/>
</dbReference>
<dbReference type="PROSITE" id="PS50865">
    <property type="entry name" value="ZF_MYND_2"/>
    <property type="match status" value="1"/>
</dbReference>
<feature type="compositionally biased region" description="Polar residues" evidence="5">
    <location>
        <begin position="1"/>
        <end position="12"/>
    </location>
</feature>
<feature type="domain" description="MYND-type" evidence="6">
    <location>
        <begin position="1193"/>
        <end position="1235"/>
    </location>
</feature>
<dbReference type="GO" id="GO:0008270">
    <property type="term" value="F:zinc ion binding"/>
    <property type="evidence" value="ECO:0007669"/>
    <property type="project" value="UniProtKB-KW"/>
</dbReference>
<keyword evidence="3" id="KW-0862">Zinc</keyword>
<comment type="caution">
    <text evidence="7">The sequence shown here is derived from an EMBL/GenBank/DDBJ whole genome shotgun (WGS) entry which is preliminary data.</text>
</comment>
<dbReference type="GO" id="GO:0000124">
    <property type="term" value="C:SAGA complex"/>
    <property type="evidence" value="ECO:0007669"/>
    <property type="project" value="InterPro"/>
</dbReference>
<feature type="region of interest" description="Disordered" evidence="5">
    <location>
        <begin position="1"/>
        <end position="30"/>
    </location>
</feature>
<feature type="region of interest" description="Disordered" evidence="5">
    <location>
        <begin position="1145"/>
        <end position="1170"/>
    </location>
</feature>
<feature type="compositionally biased region" description="Low complexity" evidence="5">
    <location>
        <begin position="13"/>
        <end position="22"/>
    </location>
</feature>
<accession>A0A836BA94</accession>
<feature type="region of interest" description="Disordered" evidence="5">
    <location>
        <begin position="505"/>
        <end position="532"/>
    </location>
</feature>
<dbReference type="GO" id="GO:0003712">
    <property type="term" value="F:transcription coregulator activity"/>
    <property type="evidence" value="ECO:0007669"/>
    <property type="project" value="InterPro"/>
</dbReference>
<dbReference type="PANTHER" id="PTHR13526:SF8">
    <property type="entry name" value="TRANSCRIPTION FACTOR SPT20 HOMOLOG"/>
    <property type="match status" value="1"/>
</dbReference>
<evidence type="ECO:0000256" key="3">
    <source>
        <dbReference type="ARBA" id="ARBA00022833"/>
    </source>
</evidence>
<feature type="region of interest" description="Disordered" evidence="5">
    <location>
        <begin position="739"/>
        <end position="762"/>
    </location>
</feature>
<feature type="compositionally biased region" description="Low complexity" evidence="5">
    <location>
        <begin position="963"/>
        <end position="972"/>
    </location>
</feature>
<name>A0A836BA94_9CHLO</name>
<protein>
    <recommendedName>
        <fullName evidence="6">MYND-type domain-containing protein</fullName>
    </recommendedName>
</protein>
<dbReference type="OrthoDB" id="553348at2759"/>
<feature type="region of interest" description="Disordered" evidence="5">
    <location>
        <begin position="952"/>
        <end position="973"/>
    </location>
</feature>
<evidence type="ECO:0000256" key="1">
    <source>
        <dbReference type="ARBA" id="ARBA00022723"/>
    </source>
</evidence>
<feature type="region of interest" description="Disordered" evidence="5">
    <location>
        <begin position="373"/>
        <end position="408"/>
    </location>
</feature>
<dbReference type="Pfam" id="PF01753">
    <property type="entry name" value="zf-MYND"/>
    <property type="match status" value="1"/>
</dbReference>
<evidence type="ECO:0000256" key="4">
    <source>
        <dbReference type="PROSITE-ProRule" id="PRU00134"/>
    </source>
</evidence>
<keyword evidence="1" id="KW-0479">Metal-binding</keyword>
<proteinExistence type="predicted"/>
<gene>
    <name evidence="7" type="ORF">HYH02_003756</name>
</gene>
<evidence type="ECO:0000313" key="7">
    <source>
        <dbReference type="EMBL" id="KAG2451985.1"/>
    </source>
</evidence>
<dbReference type="EMBL" id="JAEHOD010000007">
    <property type="protein sequence ID" value="KAG2451985.1"/>
    <property type="molecule type" value="Genomic_DNA"/>
</dbReference>
<feature type="compositionally biased region" description="Low complexity" evidence="5">
    <location>
        <begin position="1145"/>
        <end position="1164"/>
    </location>
</feature>
<evidence type="ECO:0000259" key="6">
    <source>
        <dbReference type="PROSITE" id="PS50865"/>
    </source>
</evidence>
<dbReference type="InterPro" id="IPR002893">
    <property type="entry name" value="Znf_MYND"/>
</dbReference>
<evidence type="ECO:0000313" key="8">
    <source>
        <dbReference type="Proteomes" id="UP000613740"/>
    </source>
</evidence>
<dbReference type="Gene3D" id="6.10.140.2220">
    <property type="match status" value="1"/>
</dbReference>
<keyword evidence="8" id="KW-1185">Reference proteome</keyword>